<name>M2QLC9_CERS8</name>
<dbReference type="Proteomes" id="UP000016930">
    <property type="component" value="Unassembled WGS sequence"/>
</dbReference>
<keyword evidence="6" id="KW-1185">Reference proteome</keyword>
<dbReference type="HOGENOM" id="CLU_010194_2_9_1"/>
<proteinExistence type="inferred from homology"/>
<evidence type="ECO:0000313" key="6">
    <source>
        <dbReference type="Proteomes" id="UP000016930"/>
    </source>
</evidence>
<dbReference type="InterPro" id="IPR036291">
    <property type="entry name" value="NAD(P)-bd_dom_sf"/>
</dbReference>
<dbReference type="SUPFAM" id="SSF51735">
    <property type="entry name" value="NAD(P)-binding Rossmann-fold domains"/>
    <property type="match status" value="1"/>
</dbReference>
<dbReference type="EMBL" id="KB445796">
    <property type="protein sequence ID" value="EMD37838.1"/>
    <property type="molecule type" value="Genomic_DNA"/>
</dbReference>
<comment type="similarity">
    <text evidence="1 4">Belongs to the short-chain dehydrogenases/reductases (SDR) family.</text>
</comment>
<keyword evidence="3" id="KW-0560">Oxidoreductase</keyword>
<dbReference type="PROSITE" id="PS00061">
    <property type="entry name" value="ADH_SHORT"/>
    <property type="match status" value="1"/>
</dbReference>
<evidence type="ECO:0000313" key="5">
    <source>
        <dbReference type="EMBL" id="EMD37838.1"/>
    </source>
</evidence>
<organism evidence="5 6">
    <name type="scientific">Ceriporiopsis subvermispora (strain B)</name>
    <name type="common">White-rot fungus</name>
    <name type="synonym">Gelatoporia subvermispora</name>
    <dbReference type="NCBI Taxonomy" id="914234"/>
    <lineage>
        <taxon>Eukaryota</taxon>
        <taxon>Fungi</taxon>
        <taxon>Dikarya</taxon>
        <taxon>Basidiomycota</taxon>
        <taxon>Agaricomycotina</taxon>
        <taxon>Agaricomycetes</taxon>
        <taxon>Polyporales</taxon>
        <taxon>Gelatoporiaceae</taxon>
        <taxon>Gelatoporia</taxon>
    </lineage>
</organism>
<evidence type="ECO:0008006" key="7">
    <source>
        <dbReference type="Google" id="ProtNLM"/>
    </source>
</evidence>
<dbReference type="InterPro" id="IPR002347">
    <property type="entry name" value="SDR_fam"/>
</dbReference>
<sequence length="289" mass="31136">MSQPRVWFITGASTGFGQAMTELVLARGDIAVATLRRPEMLTDLSARYSVDHLLVLKLDVTSEDEIAAAFAKTKEIFGRLDVVFNNAAYGVLSEIESAAGKEEAIRDMFEVNFWGATHVTQAAIKFFREVNNPGVGGRLLQVGSMAGIEGAPSLGFYNATKFALEGMSEALAKEIDPSWNIKITIIEPGSFVTEGHSKVVVVDPLSAYAHAPASVVRAKILSLAKNPSGGDPLKAVDAFYRLASLAEPPLHFPIGKDAIELVRRKTEGLLADTNAFASWSQGLEREPSK</sequence>
<evidence type="ECO:0000256" key="3">
    <source>
        <dbReference type="ARBA" id="ARBA00023002"/>
    </source>
</evidence>
<evidence type="ECO:0000256" key="1">
    <source>
        <dbReference type="ARBA" id="ARBA00006484"/>
    </source>
</evidence>
<evidence type="ECO:0000256" key="4">
    <source>
        <dbReference type="RuleBase" id="RU000363"/>
    </source>
</evidence>
<dbReference type="PANTHER" id="PTHR43976:SF16">
    <property type="entry name" value="SHORT-CHAIN DEHYDROGENASE_REDUCTASE FAMILY PROTEIN"/>
    <property type="match status" value="1"/>
</dbReference>
<dbReference type="CDD" id="cd05374">
    <property type="entry name" value="17beta-HSD-like_SDR_c"/>
    <property type="match status" value="1"/>
</dbReference>
<evidence type="ECO:0000256" key="2">
    <source>
        <dbReference type="ARBA" id="ARBA00022857"/>
    </source>
</evidence>
<dbReference type="InterPro" id="IPR051911">
    <property type="entry name" value="SDR_oxidoreductase"/>
</dbReference>
<protein>
    <recommendedName>
        <fullName evidence="7">NAD-P-binding protein</fullName>
    </recommendedName>
</protein>
<accession>M2QLC9</accession>
<dbReference type="AlphaFoldDB" id="M2QLC9"/>
<dbReference type="GO" id="GO:0016491">
    <property type="term" value="F:oxidoreductase activity"/>
    <property type="evidence" value="ECO:0007669"/>
    <property type="project" value="UniProtKB-KW"/>
</dbReference>
<gene>
    <name evidence="5" type="ORF">CERSUDRAFT_94830</name>
</gene>
<keyword evidence="2" id="KW-0521">NADP</keyword>
<dbReference type="OrthoDB" id="1274115at2759"/>
<reference evidence="5 6" key="1">
    <citation type="journal article" date="2012" name="Proc. Natl. Acad. Sci. U.S.A.">
        <title>Comparative genomics of Ceriporiopsis subvermispora and Phanerochaete chrysosporium provide insight into selective ligninolysis.</title>
        <authorList>
            <person name="Fernandez-Fueyo E."/>
            <person name="Ruiz-Duenas F.J."/>
            <person name="Ferreira P."/>
            <person name="Floudas D."/>
            <person name="Hibbett D.S."/>
            <person name="Canessa P."/>
            <person name="Larrondo L.F."/>
            <person name="James T.Y."/>
            <person name="Seelenfreund D."/>
            <person name="Lobos S."/>
            <person name="Polanco R."/>
            <person name="Tello M."/>
            <person name="Honda Y."/>
            <person name="Watanabe T."/>
            <person name="Watanabe T."/>
            <person name="Ryu J.S."/>
            <person name="Kubicek C.P."/>
            <person name="Schmoll M."/>
            <person name="Gaskell J."/>
            <person name="Hammel K.E."/>
            <person name="St John F.J."/>
            <person name="Vanden Wymelenberg A."/>
            <person name="Sabat G."/>
            <person name="Splinter BonDurant S."/>
            <person name="Syed K."/>
            <person name="Yadav J.S."/>
            <person name="Doddapaneni H."/>
            <person name="Subramanian V."/>
            <person name="Lavin J.L."/>
            <person name="Oguiza J.A."/>
            <person name="Perez G."/>
            <person name="Pisabarro A.G."/>
            <person name="Ramirez L."/>
            <person name="Santoyo F."/>
            <person name="Master E."/>
            <person name="Coutinho P.M."/>
            <person name="Henrissat B."/>
            <person name="Lombard V."/>
            <person name="Magnuson J.K."/>
            <person name="Kuees U."/>
            <person name="Hori C."/>
            <person name="Igarashi K."/>
            <person name="Samejima M."/>
            <person name="Held B.W."/>
            <person name="Barry K.W."/>
            <person name="LaButti K.M."/>
            <person name="Lapidus A."/>
            <person name="Lindquist E.A."/>
            <person name="Lucas S.M."/>
            <person name="Riley R."/>
            <person name="Salamov A.A."/>
            <person name="Hoffmeister D."/>
            <person name="Schwenk D."/>
            <person name="Hadar Y."/>
            <person name="Yarden O."/>
            <person name="de Vries R.P."/>
            <person name="Wiebenga A."/>
            <person name="Stenlid J."/>
            <person name="Eastwood D."/>
            <person name="Grigoriev I.V."/>
            <person name="Berka R.M."/>
            <person name="Blanchette R.A."/>
            <person name="Kersten P."/>
            <person name="Martinez A.T."/>
            <person name="Vicuna R."/>
            <person name="Cullen D."/>
        </authorList>
    </citation>
    <scope>NUCLEOTIDE SEQUENCE [LARGE SCALE GENOMIC DNA]</scope>
    <source>
        <strain evidence="5 6">B</strain>
    </source>
</reference>
<dbReference type="Gene3D" id="3.40.50.720">
    <property type="entry name" value="NAD(P)-binding Rossmann-like Domain"/>
    <property type="match status" value="1"/>
</dbReference>
<dbReference type="PANTHER" id="PTHR43976">
    <property type="entry name" value="SHORT CHAIN DEHYDROGENASE"/>
    <property type="match status" value="1"/>
</dbReference>
<dbReference type="Pfam" id="PF00106">
    <property type="entry name" value="adh_short"/>
    <property type="match status" value="1"/>
</dbReference>
<dbReference type="STRING" id="914234.M2QLC9"/>
<dbReference type="InterPro" id="IPR020904">
    <property type="entry name" value="Sc_DH/Rdtase_CS"/>
</dbReference>
<dbReference type="PRINTS" id="PR00080">
    <property type="entry name" value="SDRFAMILY"/>
</dbReference>
<dbReference type="PRINTS" id="PR00081">
    <property type="entry name" value="GDHRDH"/>
</dbReference>